<proteinExistence type="inferred from homology"/>
<dbReference type="FunFam" id="3.40.50.10190:FF:000011">
    <property type="entry name" value="DNA repair protein REV1"/>
    <property type="match status" value="1"/>
</dbReference>
<dbReference type="CDD" id="cd17719">
    <property type="entry name" value="BRCT_Rev1"/>
    <property type="match status" value="1"/>
</dbReference>
<evidence type="ECO:0000256" key="13">
    <source>
        <dbReference type="PIRSR" id="PIRSR036573-2"/>
    </source>
</evidence>
<evidence type="ECO:0000256" key="9">
    <source>
        <dbReference type="ARBA" id="ARBA00022842"/>
    </source>
</evidence>
<dbReference type="AlphaFoldDB" id="A0AA89BXP4"/>
<dbReference type="Pfam" id="PF00533">
    <property type="entry name" value="BRCT"/>
    <property type="match status" value="1"/>
</dbReference>
<keyword evidence="4" id="KW-0237">DNA synthesis</keyword>
<dbReference type="InterPro" id="IPR036775">
    <property type="entry name" value="DNA_pol_Y-fam_lit_finger_sf"/>
</dbReference>
<dbReference type="Gene3D" id="3.40.1170.60">
    <property type="match status" value="1"/>
</dbReference>
<dbReference type="GO" id="GO:0005634">
    <property type="term" value="C:nucleus"/>
    <property type="evidence" value="ECO:0007669"/>
    <property type="project" value="UniProtKB-SubCell"/>
</dbReference>
<dbReference type="GO" id="GO:0042276">
    <property type="term" value="P:error-prone translesion synthesis"/>
    <property type="evidence" value="ECO:0007669"/>
    <property type="project" value="InterPro"/>
</dbReference>
<reference evidence="17" key="1">
    <citation type="submission" date="2019-08" db="EMBL/GenBank/DDBJ databases">
        <title>The improved chromosome-level genome for the pearl oyster Pinctada fucata martensii using PacBio sequencing and Hi-C.</title>
        <authorList>
            <person name="Zheng Z."/>
        </authorList>
    </citation>
    <scope>NUCLEOTIDE SEQUENCE</scope>
    <source>
        <strain evidence="17">ZZ-2019</strain>
        <tissue evidence="17">Adductor muscle</tissue>
    </source>
</reference>
<keyword evidence="12" id="KW-0539">Nucleus</keyword>
<feature type="domain" description="BRCT" evidence="15">
    <location>
        <begin position="25"/>
        <end position="113"/>
    </location>
</feature>
<feature type="binding site" evidence="13">
    <location>
        <position position="432"/>
    </location>
    <ligand>
        <name>Mg(2+)</name>
        <dbReference type="ChEBI" id="CHEBI:18420"/>
        <label>1</label>
    </ligand>
</feature>
<dbReference type="Gene3D" id="6.10.250.1490">
    <property type="match status" value="1"/>
</dbReference>
<dbReference type="GO" id="GO:0017125">
    <property type="term" value="F:deoxycytidyl transferase activity"/>
    <property type="evidence" value="ECO:0007669"/>
    <property type="project" value="TreeGrafter"/>
</dbReference>
<evidence type="ECO:0000259" key="15">
    <source>
        <dbReference type="PROSITE" id="PS50172"/>
    </source>
</evidence>
<keyword evidence="11" id="KW-0234">DNA repair</keyword>
<evidence type="ECO:0000256" key="1">
    <source>
        <dbReference type="ARBA" id="ARBA00004123"/>
    </source>
</evidence>
<dbReference type="CDD" id="cd01701">
    <property type="entry name" value="PolY_Rev1"/>
    <property type="match status" value="1"/>
</dbReference>
<evidence type="ECO:0000313" key="17">
    <source>
        <dbReference type="EMBL" id="KAK3098249.1"/>
    </source>
</evidence>
<dbReference type="FunFam" id="3.30.1490.100:FF:000001">
    <property type="entry name" value="DNA repair protein REV1"/>
    <property type="match status" value="1"/>
</dbReference>
<accession>A0AA89BXP4</accession>
<dbReference type="Gene3D" id="3.30.1490.100">
    <property type="entry name" value="DNA polymerase, Y-family, little finger domain"/>
    <property type="match status" value="1"/>
</dbReference>
<comment type="similarity">
    <text evidence="2">Belongs to the DNA polymerase type-Y family.</text>
</comment>
<evidence type="ECO:0000256" key="12">
    <source>
        <dbReference type="ARBA" id="ARBA00023242"/>
    </source>
</evidence>
<dbReference type="InterPro" id="IPR053848">
    <property type="entry name" value="IMS_HHH_1"/>
</dbReference>
<dbReference type="SMART" id="SM00292">
    <property type="entry name" value="BRCT"/>
    <property type="match status" value="1"/>
</dbReference>
<keyword evidence="10" id="KW-0238">DNA-binding</keyword>
<evidence type="ECO:0000256" key="10">
    <source>
        <dbReference type="ARBA" id="ARBA00023125"/>
    </source>
</evidence>
<evidence type="ECO:0000259" key="16">
    <source>
        <dbReference type="PROSITE" id="PS50173"/>
    </source>
</evidence>
<name>A0AA89BXP4_PINIB</name>
<dbReference type="GO" id="GO:0003887">
    <property type="term" value="F:DNA-directed DNA polymerase activity"/>
    <property type="evidence" value="ECO:0007669"/>
    <property type="project" value="InterPro"/>
</dbReference>
<dbReference type="InterPro" id="IPR043128">
    <property type="entry name" value="Rev_trsase/Diguanyl_cyclase"/>
</dbReference>
<evidence type="ECO:0000256" key="11">
    <source>
        <dbReference type="ARBA" id="ARBA00023204"/>
    </source>
</evidence>
<keyword evidence="6" id="KW-0548">Nucleotidyltransferase</keyword>
<evidence type="ECO:0000313" key="18">
    <source>
        <dbReference type="Proteomes" id="UP001186944"/>
    </source>
</evidence>
<evidence type="ECO:0000256" key="8">
    <source>
        <dbReference type="ARBA" id="ARBA00022763"/>
    </source>
</evidence>
<feature type="compositionally biased region" description="Polar residues" evidence="14">
    <location>
        <begin position="344"/>
        <end position="354"/>
    </location>
</feature>
<evidence type="ECO:0000256" key="6">
    <source>
        <dbReference type="ARBA" id="ARBA00022695"/>
    </source>
</evidence>
<dbReference type="GO" id="GO:0006281">
    <property type="term" value="P:DNA repair"/>
    <property type="evidence" value="ECO:0007669"/>
    <property type="project" value="UniProtKB-KW"/>
</dbReference>
<comment type="cofactor">
    <cofactor evidence="13">
        <name>Mg(2+)</name>
        <dbReference type="ChEBI" id="CHEBI:18420"/>
    </cofactor>
    <text evidence="13">Binds 2 magnesium ions.</text>
</comment>
<protein>
    <recommendedName>
        <fullName evidence="3">DNA repair protein REV1</fullName>
    </recommendedName>
</protein>
<keyword evidence="18" id="KW-1185">Reference proteome</keyword>
<feature type="binding site" evidence="13">
    <location>
        <position position="431"/>
    </location>
    <ligand>
        <name>Mg(2+)</name>
        <dbReference type="ChEBI" id="CHEBI:18420"/>
        <label>1</label>
    </ligand>
</feature>
<dbReference type="Proteomes" id="UP001186944">
    <property type="component" value="Unassembled WGS sequence"/>
</dbReference>
<dbReference type="GO" id="GO:0046872">
    <property type="term" value="F:metal ion binding"/>
    <property type="evidence" value="ECO:0007669"/>
    <property type="project" value="UniProtKB-KW"/>
</dbReference>
<evidence type="ECO:0000256" key="4">
    <source>
        <dbReference type="ARBA" id="ARBA00022634"/>
    </source>
</evidence>
<evidence type="ECO:0000256" key="14">
    <source>
        <dbReference type="SAM" id="MobiDB-lite"/>
    </source>
</evidence>
<feature type="compositionally biased region" description="Polar residues" evidence="14">
    <location>
        <begin position="693"/>
        <end position="703"/>
    </location>
</feature>
<evidence type="ECO:0000256" key="3">
    <source>
        <dbReference type="ARBA" id="ARBA00020399"/>
    </source>
</evidence>
<dbReference type="InterPro" id="IPR038401">
    <property type="entry name" value="Rev1_C_sf"/>
</dbReference>
<dbReference type="InterPro" id="IPR001126">
    <property type="entry name" value="UmuC"/>
</dbReference>
<dbReference type="Gene3D" id="1.10.150.20">
    <property type="entry name" value="5' to 3' exonuclease, C-terminal subdomain"/>
    <property type="match status" value="1"/>
</dbReference>
<dbReference type="InterPro" id="IPR043502">
    <property type="entry name" value="DNA/RNA_pol_sf"/>
</dbReference>
<dbReference type="GO" id="GO:0070987">
    <property type="term" value="P:error-free translesion synthesis"/>
    <property type="evidence" value="ECO:0007669"/>
    <property type="project" value="TreeGrafter"/>
</dbReference>
<dbReference type="Gene3D" id="3.40.50.10190">
    <property type="entry name" value="BRCT domain"/>
    <property type="match status" value="1"/>
</dbReference>
<dbReference type="Gene3D" id="1.20.58.1280">
    <property type="entry name" value="DNA repair protein Rev1, C-terminal domain"/>
    <property type="match status" value="1"/>
</dbReference>
<feature type="compositionally biased region" description="Polar residues" evidence="14">
    <location>
        <begin position="716"/>
        <end position="725"/>
    </location>
</feature>
<dbReference type="SUPFAM" id="SSF100879">
    <property type="entry name" value="Lesion bypass DNA polymerase (Y-family), little finger domain"/>
    <property type="match status" value="1"/>
</dbReference>
<feature type="domain" description="UmuC" evidence="16">
    <location>
        <begin position="264"/>
        <end position="514"/>
    </location>
</feature>
<dbReference type="SUPFAM" id="SSF52113">
    <property type="entry name" value="BRCT domain"/>
    <property type="match status" value="1"/>
</dbReference>
<comment type="caution">
    <text evidence="17">The sequence shown here is derived from an EMBL/GenBank/DDBJ whole genome shotgun (WGS) entry which is preliminary data.</text>
</comment>
<feature type="region of interest" description="Disordered" evidence="14">
    <location>
        <begin position="693"/>
        <end position="726"/>
    </location>
</feature>
<dbReference type="SUPFAM" id="SSF56672">
    <property type="entry name" value="DNA/RNA polymerases"/>
    <property type="match status" value="1"/>
</dbReference>
<dbReference type="PROSITE" id="PS50173">
    <property type="entry name" value="UMUC"/>
    <property type="match status" value="1"/>
</dbReference>
<evidence type="ECO:0000256" key="5">
    <source>
        <dbReference type="ARBA" id="ARBA00022679"/>
    </source>
</evidence>
<dbReference type="Pfam" id="PF00817">
    <property type="entry name" value="IMS"/>
    <property type="match status" value="2"/>
</dbReference>
<feature type="region of interest" description="Disordered" evidence="14">
    <location>
        <begin position="317"/>
        <end position="355"/>
    </location>
</feature>
<keyword evidence="7 13" id="KW-0479">Metal-binding</keyword>
<dbReference type="Pfam" id="PF16727">
    <property type="entry name" value="REV1_C"/>
    <property type="match status" value="1"/>
</dbReference>
<dbReference type="InterPro" id="IPR036420">
    <property type="entry name" value="BRCT_dom_sf"/>
</dbReference>
<dbReference type="InterPro" id="IPR017961">
    <property type="entry name" value="DNA_pol_Y-fam_little_finger"/>
</dbReference>
<keyword evidence="5" id="KW-0808">Transferase</keyword>
<comment type="subcellular location">
    <subcellularLocation>
        <location evidence="1">Nucleus</location>
    </subcellularLocation>
</comment>
<dbReference type="InterPro" id="IPR031991">
    <property type="entry name" value="Rev1_C"/>
</dbReference>
<dbReference type="PIRSF" id="PIRSF036573">
    <property type="entry name" value="REV1"/>
    <property type="match status" value="1"/>
</dbReference>
<dbReference type="InterPro" id="IPR012112">
    <property type="entry name" value="REV1"/>
</dbReference>
<gene>
    <name evidence="17" type="ORF">FSP39_017616</name>
</gene>
<dbReference type="PROSITE" id="PS50172">
    <property type="entry name" value="BRCT"/>
    <property type="match status" value="1"/>
</dbReference>
<dbReference type="GO" id="GO:0003684">
    <property type="term" value="F:damaged DNA binding"/>
    <property type="evidence" value="ECO:0007669"/>
    <property type="project" value="InterPro"/>
</dbReference>
<organism evidence="17 18">
    <name type="scientific">Pinctada imbricata</name>
    <name type="common">Atlantic pearl-oyster</name>
    <name type="synonym">Pinctada martensii</name>
    <dbReference type="NCBI Taxonomy" id="66713"/>
    <lineage>
        <taxon>Eukaryota</taxon>
        <taxon>Metazoa</taxon>
        <taxon>Spiralia</taxon>
        <taxon>Lophotrochozoa</taxon>
        <taxon>Mollusca</taxon>
        <taxon>Bivalvia</taxon>
        <taxon>Autobranchia</taxon>
        <taxon>Pteriomorphia</taxon>
        <taxon>Pterioida</taxon>
        <taxon>Pterioidea</taxon>
        <taxon>Pteriidae</taxon>
        <taxon>Pinctada</taxon>
    </lineage>
</organism>
<dbReference type="Gene3D" id="3.30.70.270">
    <property type="match status" value="2"/>
</dbReference>
<dbReference type="InterPro" id="IPR001357">
    <property type="entry name" value="BRCT_dom"/>
</dbReference>
<dbReference type="PANTHER" id="PTHR45990:SF1">
    <property type="entry name" value="DNA REPAIR PROTEIN REV1"/>
    <property type="match status" value="1"/>
</dbReference>
<sequence>GDYMAAKKAKLNDQFLEKQTIIGGQTSDIFKGVVIHINGYTKPSSDELKKMMMLHGGHCEHYLSKRRVTHIVATNLPNSKIMTHLKHCKVVRPDWITDSVKAGKKLPYVPYLLFTKETRNQQYLDANSATSSIQLSKNVHDTFIPSTNKTISRLDHSPCKFQNNSNIRGDNSSLNATLTNRTNKSYAAGKAGDPDYLSEFYNHSRLHHLSTWKTQWKDYVSKLQSQDADFRGREKLAKLVYDKNVGGQISAERLSMSQDIKRTIMHIDMDCFFVSVGLRKRPDLKGKPIAVTHSKGNGRAATVPGSDVELERMLWRGGKSSPRKSPHGQVGGAASRDTTKEGGASSNRVKSLLTSPAKAPETYNSMAEIASCSYEARQAGVKNGMFLGPAKKLCPDLITIPYDFEGYQEVSKCLYDTVASYTHEIEAVSCDEMLVDCTDLLTSTGAEPLEFASMLREEIFEKTRCTVSIGMGSNILIGKLANRKAKPNGQYCVKGEDVLEFMKSQNVRNLPGVGRSTTEKLKSLRIETCEELQKAPLSLLQKEFGPKTGLTLYKYCRGEDDRPVKLEQERKSVSAEINYGIRFKQDVDVDNFLMELSTEVQKRLQDIKMKGKTITLKVMVRHEDAPIETSKFLGHGICNNFSKSTTLLTATDNADVIHRECVTILRSWKLVASDLRGIGIQVQRLQSIADSGKSNQSTLNFTVSKPVGSSKEQKGNRTNGASSMSIERGTGHANVLDTITDNEDLPVGNSTREGSECHQPPLPTLDVIDFTDPGFQVTVTERDFPRHYIADQRKESSRQVQQTVEINDVVSVTNDVPCKMQARSTISLCGATSIREIRALLNEWLQQQPEMEDNEVMVTYLNQLISNQNLEQMAVVVRFLNRKRKQLRDTLWQNSLDHIISEVQTSLRSCYGGPFKLN</sequence>
<keyword evidence="8" id="KW-0227">DNA damage</keyword>
<evidence type="ECO:0000256" key="2">
    <source>
        <dbReference type="ARBA" id="ARBA00010945"/>
    </source>
</evidence>
<keyword evidence="9 13" id="KW-0460">Magnesium</keyword>
<dbReference type="EMBL" id="VSWD01000007">
    <property type="protein sequence ID" value="KAK3098249.1"/>
    <property type="molecule type" value="Genomic_DNA"/>
</dbReference>
<feature type="non-terminal residue" evidence="17">
    <location>
        <position position="1"/>
    </location>
</feature>
<dbReference type="Pfam" id="PF11799">
    <property type="entry name" value="IMS_C"/>
    <property type="match status" value="1"/>
</dbReference>
<dbReference type="Pfam" id="PF21999">
    <property type="entry name" value="IMS_HHH_1"/>
    <property type="match status" value="1"/>
</dbReference>
<evidence type="ECO:0000256" key="7">
    <source>
        <dbReference type="ARBA" id="ARBA00022723"/>
    </source>
</evidence>
<dbReference type="PANTHER" id="PTHR45990">
    <property type="entry name" value="DNA REPAIR PROTEIN REV1"/>
    <property type="match status" value="1"/>
</dbReference>
<feature type="binding site" evidence="13">
    <location>
        <position position="268"/>
    </location>
    <ligand>
        <name>Mg(2+)</name>
        <dbReference type="ChEBI" id="CHEBI:18420"/>
        <label>1</label>
    </ligand>
</feature>